<dbReference type="RefSeq" id="WP_144247455.1">
    <property type="nucleotide sequence ID" value="NZ_VLPK01000001.1"/>
</dbReference>
<protein>
    <submittedName>
        <fullName evidence="1">Uncharacterized protein</fullName>
    </submittedName>
</protein>
<evidence type="ECO:0000313" key="1">
    <source>
        <dbReference type="EMBL" id="TSJ43890.1"/>
    </source>
</evidence>
<organism evidence="1 2">
    <name type="scientific">Mucilaginibacter corticis</name>
    <dbReference type="NCBI Taxonomy" id="2597670"/>
    <lineage>
        <taxon>Bacteria</taxon>
        <taxon>Pseudomonadati</taxon>
        <taxon>Bacteroidota</taxon>
        <taxon>Sphingobacteriia</taxon>
        <taxon>Sphingobacteriales</taxon>
        <taxon>Sphingobacteriaceae</taxon>
        <taxon>Mucilaginibacter</taxon>
    </lineage>
</organism>
<comment type="caution">
    <text evidence="1">The sequence shown here is derived from an EMBL/GenBank/DDBJ whole genome shotgun (WGS) entry which is preliminary data.</text>
</comment>
<dbReference type="Proteomes" id="UP000318733">
    <property type="component" value="Unassembled WGS sequence"/>
</dbReference>
<keyword evidence="2" id="KW-1185">Reference proteome</keyword>
<evidence type="ECO:0000313" key="2">
    <source>
        <dbReference type="Proteomes" id="UP000318733"/>
    </source>
</evidence>
<reference evidence="1 2" key="1">
    <citation type="submission" date="2019-07" db="EMBL/GenBank/DDBJ databases">
        <authorList>
            <person name="Huq M.A."/>
        </authorList>
    </citation>
    <scope>NUCLEOTIDE SEQUENCE [LARGE SCALE GENOMIC DNA]</scope>
    <source>
        <strain evidence="1 2">MAH-19</strain>
    </source>
</reference>
<dbReference type="AlphaFoldDB" id="A0A556MVC1"/>
<name>A0A556MVC1_9SPHI</name>
<proteinExistence type="predicted"/>
<dbReference type="EMBL" id="VLPK01000001">
    <property type="protein sequence ID" value="TSJ43890.1"/>
    <property type="molecule type" value="Genomic_DNA"/>
</dbReference>
<gene>
    <name evidence="1" type="ORF">FO440_06810</name>
</gene>
<sequence>MKGWIEVITLKDNGNLQQRSVININNITHIIEKDPSSDRLNPCNIFFNAGAVLTNPVLV</sequence>
<accession>A0A556MVC1</accession>